<evidence type="ECO:0000313" key="2">
    <source>
        <dbReference type="EMBL" id="MCT4332226.1"/>
    </source>
</evidence>
<gene>
    <name evidence="2" type="ORF">MU516_04990</name>
</gene>
<dbReference type="Proteomes" id="UP001320702">
    <property type="component" value="Unassembled WGS sequence"/>
</dbReference>
<feature type="transmembrane region" description="Helical" evidence="1">
    <location>
        <begin position="50"/>
        <end position="74"/>
    </location>
</feature>
<accession>A0ABT2K760</accession>
<dbReference type="RefSeq" id="WP_260276126.1">
    <property type="nucleotide sequence ID" value="NZ_JANAVZ010000002.1"/>
</dbReference>
<sequence length="210" mass="22545">MFDYAQRLQLALGDIARRSVLKVVAGVVLAVAVGFLIAALWSWLAYGVGWGATLASLSVGGGFALIGIIILLVASKPKHTMPTGEDLRREVEARVSLATDAAVGRAQSEALRVADMAENKVHSLMDRVGFRSKDTANRAERAVHGFVRKRTENVGLDAEKVADAHKRVTRASESNAGSMAKLIGAFAIGITLAAKLQEKRRSDDNFDDFL</sequence>
<keyword evidence="1" id="KW-1133">Transmembrane helix</keyword>
<keyword evidence="1" id="KW-0472">Membrane</keyword>
<keyword evidence="1" id="KW-0812">Transmembrane</keyword>
<protein>
    <submittedName>
        <fullName evidence="2">Phage holin family protein</fullName>
    </submittedName>
</protein>
<evidence type="ECO:0000256" key="1">
    <source>
        <dbReference type="SAM" id="Phobius"/>
    </source>
</evidence>
<proteinExistence type="predicted"/>
<keyword evidence="3" id="KW-1185">Reference proteome</keyword>
<comment type="caution">
    <text evidence="2">The sequence shown here is derived from an EMBL/GenBank/DDBJ whole genome shotgun (WGS) entry which is preliminary data.</text>
</comment>
<organism evidence="2 3">
    <name type="scientific">Paracoccus maritimus</name>
    <dbReference type="NCBI Taxonomy" id="2933292"/>
    <lineage>
        <taxon>Bacteria</taxon>
        <taxon>Pseudomonadati</taxon>
        <taxon>Pseudomonadota</taxon>
        <taxon>Alphaproteobacteria</taxon>
        <taxon>Rhodobacterales</taxon>
        <taxon>Paracoccaceae</taxon>
        <taxon>Paracoccus</taxon>
    </lineage>
</organism>
<name>A0ABT2K760_9RHOB</name>
<reference evidence="2 3" key="1">
    <citation type="submission" date="2022-04" db="EMBL/GenBank/DDBJ databases">
        <title>Paracoccus sp. YLB-12 draft genome sequence.</title>
        <authorList>
            <person name="Yu L."/>
        </authorList>
    </citation>
    <scope>NUCLEOTIDE SEQUENCE [LARGE SCALE GENOMIC DNA]</scope>
    <source>
        <strain evidence="2 3">YLB-12</strain>
    </source>
</reference>
<evidence type="ECO:0000313" key="3">
    <source>
        <dbReference type="Proteomes" id="UP001320702"/>
    </source>
</evidence>
<feature type="transmembrane region" description="Helical" evidence="1">
    <location>
        <begin position="20"/>
        <end position="44"/>
    </location>
</feature>
<dbReference type="EMBL" id="JANAVZ010000002">
    <property type="protein sequence ID" value="MCT4332226.1"/>
    <property type="molecule type" value="Genomic_DNA"/>
</dbReference>